<evidence type="ECO:0000256" key="10">
    <source>
        <dbReference type="ARBA" id="ARBA00050938"/>
    </source>
</evidence>
<dbReference type="Gene3D" id="3.90.226.10">
    <property type="entry name" value="2-enoyl-CoA Hydratase, Chain A, domain 1"/>
    <property type="match status" value="1"/>
</dbReference>
<keyword evidence="8" id="KW-0496">Mitochondrion</keyword>
<evidence type="ECO:0000256" key="7">
    <source>
        <dbReference type="ARBA" id="ARBA00023098"/>
    </source>
</evidence>
<comment type="pathway">
    <text evidence="2">Lipid metabolism; fatty acid beta-oxidation.</text>
</comment>
<keyword evidence="9" id="KW-0413">Isomerase</keyword>
<comment type="subunit">
    <text evidence="3">Homotrimer.</text>
</comment>
<evidence type="ECO:0000256" key="12">
    <source>
        <dbReference type="ARBA" id="ARBA00052376"/>
    </source>
</evidence>
<evidence type="ECO:0000256" key="9">
    <source>
        <dbReference type="ARBA" id="ARBA00023235"/>
    </source>
</evidence>
<dbReference type="Gene3D" id="6.10.250.170">
    <property type="match status" value="1"/>
</dbReference>
<proteinExistence type="predicted"/>
<comment type="catalytic activity">
    <reaction evidence="10">
        <text>(3Z)-decenoyl-CoA = (2E)-decenoyl-CoA</text>
        <dbReference type="Rhea" id="RHEA:77195"/>
        <dbReference type="ChEBI" id="CHEBI:61406"/>
        <dbReference type="ChEBI" id="CHEBI:195601"/>
    </reaction>
    <physiologicalReaction direction="left-to-right" evidence="10">
        <dbReference type="Rhea" id="RHEA:77196"/>
    </physiologicalReaction>
</comment>
<dbReference type="InterPro" id="IPR001753">
    <property type="entry name" value="Enoyl-CoA_hydra/iso"/>
</dbReference>
<evidence type="ECO:0000313" key="17">
    <source>
        <dbReference type="EMBL" id="KAJ9580123.1"/>
    </source>
</evidence>
<reference evidence="17" key="2">
    <citation type="submission" date="2023-05" db="EMBL/GenBank/DDBJ databases">
        <authorList>
            <person name="Fouks B."/>
        </authorList>
    </citation>
    <scope>NUCLEOTIDE SEQUENCE</scope>
    <source>
        <strain evidence="17">Stay&amp;Tobe</strain>
        <tissue evidence="17">Testes</tissue>
    </source>
</reference>
<evidence type="ECO:0000256" key="2">
    <source>
        <dbReference type="ARBA" id="ARBA00005005"/>
    </source>
</evidence>
<dbReference type="GO" id="GO:0005759">
    <property type="term" value="C:mitochondrial matrix"/>
    <property type="evidence" value="ECO:0007669"/>
    <property type="project" value="UniProtKB-SubCell"/>
</dbReference>
<gene>
    <name evidence="17" type="ORF">L9F63_004196</name>
</gene>
<evidence type="ECO:0000256" key="8">
    <source>
        <dbReference type="ARBA" id="ARBA00023128"/>
    </source>
</evidence>
<comment type="catalytic activity">
    <reaction evidence="13">
        <text>(3Z)-octenoyl-CoA = (2E)-octenoyl-CoA</text>
        <dbReference type="Rhea" id="RHEA:46044"/>
        <dbReference type="ChEBI" id="CHEBI:62242"/>
        <dbReference type="ChEBI" id="CHEBI:85640"/>
    </reaction>
    <physiologicalReaction direction="left-to-right" evidence="13">
        <dbReference type="Rhea" id="RHEA:46045"/>
    </physiologicalReaction>
</comment>
<evidence type="ECO:0000256" key="14">
    <source>
        <dbReference type="ARBA" id="ARBA00056147"/>
    </source>
</evidence>
<evidence type="ECO:0000313" key="18">
    <source>
        <dbReference type="Proteomes" id="UP001233999"/>
    </source>
</evidence>
<comment type="catalytic activity">
    <reaction evidence="12">
        <text>(3Z)-dodecenoyl-CoA = (2E)-dodecenoyl-CoA</text>
        <dbReference type="Rhea" id="RHEA:23716"/>
        <dbReference type="ChEBI" id="CHEBI:57330"/>
        <dbReference type="ChEBI" id="CHEBI:58543"/>
        <dbReference type="EC" id="5.3.3.8"/>
    </reaction>
    <physiologicalReaction direction="left-to-right" evidence="12">
        <dbReference type="Rhea" id="RHEA:23717"/>
    </physiologicalReaction>
</comment>
<dbReference type="FunFam" id="3.90.226.10:FF:000034">
    <property type="entry name" value="Enoyl-CoA delta isomerase 1"/>
    <property type="match status" value="1"/>
</dbReference>
<keyword evidence="18" id="KW-1185">Reference proteome</keyword>
<dbReference type="EMBL" id="JASPKZ010008359">
    <property type="protein sequence ID" value="KAJ9580123.1"/>
    <property type="molecule type" value="Genomic_DNA"/>
</dbReference>
<organism evidence="17 18">
    <name type="scientific">Diploptera punctata</name>
    <name type="common">Pacific beetle cockroach</name>
    <dbReference type="NCBI Taxonomy" id="6984"/>
    <lineage>
        <taxon>Eukaryota</taxon>
        <taxon>Metazoa</taxon>
        <taxon>Ecdysozoa</taxon>
        <taxon>Arthropoda</taxon>
        <taxon>Hexapoda</taxon>
        <taxon>Insecta</taxon>
        <taxon>Pterygota</taxon>
        <taxon>Neoptera</taxon>
        <taxon>Polyneoptera</taxon>
        <taxon>Dictyoptera</taxon>
        <taxon>Blattodea</taxon>
        <taxon>Blaberoidea</taxon>
        <taxon>Blaberidae</taxon>
        <taxon>Diplopterinae</taxon>
        <taxon>Diploptera</taxon>
    </lineage>
</organism>
<name>A0AAD8E7L1_DIPPU</name>
<evidence type="ECO:0000256" key="1">
    <source>
        <dbReference type="ARBA" id="ARBA00004305"/>
    </source>
</evidence>
<evidence type="ECO:0000256" key="16">
    <source>
        <dbReference type="ARBA" id="ARBA00083575"/>
    </source>
</evidence>
<sequence length="277" mass="30868">SSVVINLNPGVWCTRNFSSSEKFVDVSMNEKTGISTVTMQRLPVNSLNLELLQELSNVFDSLEKDKCKGMILTSASPTVFSAGLDILEMYKPKPDRLKDFWSTLQDTWIKLFGSSYATVAAINGHSPAGGCLLALSCEYRIMVGPKYTIGLNETQLGIVAPKWFQYSMENVIPKRQAELALTMGRMFSTEEAYKVGLVDEVATDKNDALVKAEKFLSGMSKVPTMARTLAKLSSRQEALEWLKNNKEQDLKQFLGFVNLPAVQKGLDIYLESLKKKK</sequence>
<evidence type="ECO:0000256" key="5">
    <source>
        <dbReference type="ARBA" id="ARBA00022946"/>
    </source>
</evidence>
<evidence type="ECO:0000256" key="15">
    <source>
        <dbReference type="ARBA" id="ARBA00068317"/>
    </source>
</evidence>
<evidence type="ECO:0000256" key="11">
    <source>
        <dbReference type="ARBA" id="ARBA00051293"/>
    </source>
</evidence>
<keyword evidence="6" id="KW-0007">Acetylation</keyword>
<keyword evidence="7" id="KW-0443">Lipid metabolism</keyword>
<dbReference type="GO" id="GO:0006635">
    <property type="term" value="P:fatty acid beta-oxidation"/>
    <property type="evidence" value="ECO:0007669"/>
    <property type="project" value="TreeGrafter"/>
</dbReference>
<dbReference type="GO" id="GO:0004165">
    <property type="term" value="F:delta(3)-delta(2)-enoyl-CoA isomerase activity"/>
    <property type="evidence" value="ECO:0007669"/>
    <property type="project" value="UniProtKB-EC"/>
</dbReference>
<comment type="subcellular location">
    <subcellularLocation>
        <location evidence="1">Mitochondrion matrix</location>
    </subcellularLocation>
</comment>
<dbReference type="SUPFAM" id="SSF52096">
    <property type="entry name" value="ClpP/crotonase"/>
    <property type="match status" value="1"/>
</dbReference>
<dbReference type="Pfam" id="PF00378">
    <property type="entry name" value="ECH_1"/>
    <property type="match status" value="1"/>
</dbReference>
<comment type="function">
    <text evidence="14">Key enzyme of fatty acid beta-oxidation. Able to isomerize both 3-cis (3Z) and 3-trans (3E) double bonds into the 2-trans (2E) form in a range of enoyl-CoA species, with a preference for (3Z)-enoyl-CoAs over (3E)-enoyl-CoAs. The catalytic efficiency of this enzyme is not affected by the fatty acyl chain length.</text>
</comment>
<dbReference type="AlphaFoldDB" id="A0AAD8E7L1"/>
<keyword evidence="5" id="KW-0809">Transit peptide</keyword>
<reference evidence="17" key="1">
    <citation type="journal article" date="2023" name="IScience">
        <title>Live-bearing cockroach genome reveals convergent evolutionary mechanisms linked to viviparity in insects and beyond.</title>
        <authorList>
            <person name="Fouks B."/>
            <person name="Harrison M.C."/>
            <person name="Mikhailova A.A."/>
            <person name="Marchal E."/>
            <person name="English S."/>
            <person name="Carruthers M."/>
            <person name="Jennings E.C."/>
            <person name="Chiamaka E.L."/>
            <person name="Frigard R.A."/>
            <person name="Pippel M."/>
            <person name="Attardo G.M."/>
            <person name="Benoit J.B."/>
            <person name="Bornberg-Bauer E."/>
            <person name="Tobe S.S."/>
        </authorList>
    </citation>
    <scope>NUCLEOTIDE SEQUENCE</scope>
    <source>
        <strain evidence="17">Stay&amp;Tobe</strain>
    </source>
</reference>
<evidence type="ECO:0000256" key="3">
    <source>
        <dbReference type="ARBA" id="ARBA00011233"/>
    </source>
</evidence>
<evidence type="ECO:0000256" key="4">
    <source>
        <dbReference type="ARBA" id="ARBA00022832"/>
    </source>
</evidence>
<comment type="catalytic activity">
    <reaction evidence="11">
        <text>(2E)-tetradecenoyl-CoA = (3Z)-tetradecenoyl-CoA</text>
        <dbReference type="Rhea" id="RHEA:29847"/>
        <dbReference type="ChEBI" id="CHEBI:61405"/>
        <dbReference type="ChEBI" id="CHEBI:61968"/>
    </reaction>
    <physiologicalReaction direction="right-to-left" evidence="11">
        <dbReference type="Rhea" id="RHEA:29849"/>
    </physiologicalReaction>
</comment>
<feature type="non-terminal residue" evidence="17">
    <location>
        <position position="1"/>
    </location>
</feature>
<keyword evidence="4" id="KW-0276">Fatty acid metabolism</keyword>
<dbReference type="Proteomes" id="UP001233999">
    <property type="component" value="Unassembled WGS sequence"/>
</dbReference>
<evidence type="ECO:0000256" key="13">
    <source>
        <dbReference type="ARBA" id="ARBA00052542"/>
    </source>
</evidence>
<protein>
    <recommendedName>
        <fullName evidence="15">Enoyl-CoA delta isomerase 1, mitochondrial</fullName>
    </recommendedName>
    <alternativeName>
        <fullName evidence="16">3,2-trans-enoyl-CoA isomerase</fullName>
    </alternativeName>
</protein>
<dbReference type="CDD" id="cd06558">
    <property type="entry name" value="crotonase-like"/>
    <property type="match status" value="1"/>
</dbReference>
<evidence type="ECO:0000256" key="6">
    <source>
        <dbReference type="ARBA" id="ARBA00022990"/>
    </source>
</evidence>
<accession>A0AAD8E7L1</accession>
<dbReference type="PANTHER" id="PTHR11941:SF45">
    <property type="entry name" value="ENOYL-COA DELTA ISOMERASE 1, MITOCHONDRIAL"/>
    <property type="match status" value="1"/>
</dbReference>
<dbReference type="InterPro" id="IPR029045">
    <property type="entry name" value="ClpP/crotonase-like_dom_sf"/>
</dbReference>
<dbReference type="PANTHER" id="PTHR11941">
    <property type="entry name" value="ENOYL-COA HYDRATASE-RELATED"/>
    <property type="match status" value="1"/>
</dbReference>
<comment type="caution">
    <text evidence="17">The sequence shown here is derived from an EMBL/GenBank/DDBJ whole genome shotgun (WGS) entry which is preliminary data.</text>
</comment>